<reference evidence="1 2" key="1">
    <citation type="submission" date="2021-06" db="EMBL/GenBank/DDBJ databases">
        <authorList>
            <person name="Sun Q."/>
            <person name="Li D."/>
        </authorList>
    </citation>
    <scope>NUCLEOTIDE SEQUENCE [LARGE SCALE GENOMIC DNA]</scope>
    <source>
        <strain evidence="1 2">MSJ-4</strain>
    </source>
</reference>
<accession>A0ABS6F2V4</accession>
<organism evidence="1 2">
    <name type="scientific">Clostridium simiarum</name>
    <dbReference type="NCBI Taxonomy" id="2841506"/>
    <lineage>
        <taxon>Bacteria</taxon>
        <taxon>Bacillati</taxon>
        <taxon>Bacillota</taxon>
        <taxon>Clostridia</taxon>
        <taxon>Eubacteriales</taxon>
        <taxon>Clostridiaceae</taxon>
        <taxon>Clostridium</taxon>
    </lineage>
</organism>
<keyword evidence="2" id="KW-1185">Reference proteome</keyword>
<dbReference type="EMBL" id="JAHLQL010000005">
    <property type="protein sequence ID" value="MBU5592832.1"/>
    <property type="molecule type" value="Genomic_DNA"/>
</dbReference>
<gene>
    <name evidence="1" type="ORF">KQI89_13850</name>
</gene>
<dbReference type="Proteomes" id="UP000736583">
    <property type="component" value="Unassembled WGS sequence"/>
</dbReference>
<protein>
    <submittedName>
        <fullName evidence="1">Uncharacterized protein</fullName>
    </submittedName>
</protein>
<dbReference type="RefSeq" id="WP_032121059.1">
    <property type="nucleotide sequence ID" value="NZ_JAHLQL010000005.1"/>
</dbReference>
<evidence type="ECO:0000313" key="2">
    <source>
        <dbReference type="Proteomes" id="UP000736583"/>
    </source>
</evidence>
<proteinExistence type="predicted"/>
<sequence>MVAFKTMWEDVNDLLSRGEKFNINIVETFNCGFTVEDNGNTTFITKDDFVDFWCNMLYFNEIPKSKIINDERSKSKYVYEIIKKLPYINEKSEVLTLLK</sequence>
<evidence type="ECO:0000313" key="1">
    <source>
        <dbReference type="EMBL" id="MBU5592832.1"/>
    </source>
</evidence>
<name>A0ABS6F2V4_9CLOT</name>
<comment type="caution">
    <text evidence="1">The sequence shown here is derived from an EMBL/GenBank/DDBJ whole genome shotgun (WGS) entry which is preliminary data.</text>
</comment>